<name>A0AAD7VGP8_QUISA</name>
<dbReference type="FunFam" id="3.90.470.20:FF:000013">
    <property type="entry name" value="L-aminoadipate-semialdehyde dehydrogenase-phosphopantetheinyl transferase"/>
    <property type="match status" value="1"/>
</dbReference>
<feature type="domain" description="4'-phosphopantetheinyl transferase" evidence="3">
    <location>
        <begin position="116"/>
        <end position="225"/>
    </location>
</feature>
<dbReference type="EMBL" id="JARAOO010000003">
    <property type="protein sequence ID" value="KAJ7974890.1"/>
    <property type="molecule type" value="Genomic_DNA"/>
</dbReference>
<dbReference type="Pfam" id="PF22624">
    <property type="entry name" value="AASDHPPT_N"/>
    <property type="match status" value="1"/>
</dbReference>
<feature type="domain" description="4'-phosphopantetheinyl transferase N-terminal" evidence="4">
    <location>
        <begin position="13"/>
        <end position="112"/>
    </location>
</feature>
<dbReference type="GO" id="GO:0000287">
    <property type="term" value="F:magnesium ion binding"/>
    <property type="evidence" value="ECO:0007669"/>
    <property type="project" value="InterPro"/>
</dbReference>
<dbReference type="AlphaFoldDB" id="A0AAD7VGP8"/>
<proteinExistence type="predicted"/>
<evidence type="ECO:0000259" key="4">
    <source>
        <dbReference type="Pfam" id="PF22624"/>
    </source>
</evidence>
<organism evidence="5 6">
    <name type="scientific">Quillaja saponaria</name>
    <name type="common">Soap bark tree</name>
    <dbReference type="NCBI Taxonomy" id="32244"/>
    <lineage>
        <taxon>Eukaryota</taxon>
        <taxon>Viridiplantae</taxon>
        <taxon>Streptophyta</taxon>
        <taxon>Embryophyta</taxon>
        <taxon>Tracheophyta</taxon>
        <taxon>Spermatophyta</taxon>
        <taxon>Magnoliopsida</taxon>
        <taxon>eudicotyledons</taxon>
        <taxon>Gunneridae</taxon>
        <taxon>Pentapetalae</taxon>
        <taxon>rosids</taxon>
        <taxon>fabids</taxon>
        <taxon>Fabales</taxon>
        <taxon>Quillajaceae</taxon>
        <taxon>Quillaja</taxon>
    </lineage>
</organism>
<dbReference type="PANTHER" id="PTHR12215">
    <property type="entry name" value="PHOSPHOPANTETHEINE TRANSFERASE"/>
    <property type="match status" value="1"/>
</dbReference>
<dbReference type="FunFam" id="3.90.470.20:FF:000003">
    <property type="entry name" value="L-aminoadipate-semialdehyde dehydrogenase-phosphopantetheinyl transferase"/>
    <property type="match status" value="1"/>
</dbReference>
<dbReference type="InterPro" id="IPR055066">
    <property type="entry name" value="AASDHPPT_N"/>
</dbReference>
<evidence type="ECO:0000313" key="6">
    <source>
        <dbReference type="Proteomes" id="UP001163823"/>
    </source>
</evidence>
<dbReference type="InterPro" id="IPR008278">
    <property type="entry name" value="4-PPantetheinyl_Trfase_dom"/>
</dbReference>
<dbReference type="InterPro" id="IPR037143">
    <property type="entry name" value="4-PPantetheinyl_Trfase_dom_sf"/>
</dbReference>
<keyword evidence="2 5" id="KW-0808">Transferase</keyword>
<dbReference type="PANTHER" id="PTHR12215:SF10">
    <property type="entry name" value="L-AMINOADIPATE-SEMIALDEHYDE DEHYDROGENASE-PHOSPHOPANTETHEINYL TRANSFERASE"/>
    <property type="match status" value="1"/>
</dbReference>
<dbReference type="Proteomes" id="UP001163823">
    <property type="component" value="Chromosome 3"/>
</dbReference>
<comment type="caution">
    <text evidence="5">The sequence shown here is derived from an EMBL/GenBank/DDBJ whole genome shotgun (WGS) entry which is preliminary data.</text>
</comment>
<gene>
    <name evidence="5" type="ORF">O6P43_004890</name>
</gene>
<evidence type="ECO:0000259" key="3">
    <source>
        <dbReference type="Pfam" id="PF01648"/>
    </source>
</evidence>
<evidence type="ECO:0000313" key="5">
    <source>
        <dbReference type="EMBL" id="KAJ7974890.1"/>
    </source>
</evidence>
<accession>A0AAD7VGP8</accession>
<dbReference type="GO" id="GO:0008897">
    <property type="term" value="F:holo-[acyl-carrier-protein] synthase activity"/>
    <property type="evidence" value="ECO:0007669"/>
    <property type="project" value="UniProtKB-EC"/>
</dbReference>
<keyword evidence="6" id="KW-1185">Reference proteome</keyword>
<sequence>MEAGVQRWMVDISKWDPVPQDFFFALNLLPPHEHSSITRYVKMEDQKRALLSRMLQYALVYEVLEIPYDDIIIKRTLEGKPYLECSEVGLQFPNFNFNASHHGDYVAIASEPLCLVGLDVVSYEIPQRESVREFVQHFSSYFSSLEWNNIITAGTPDDILIDFYRYWSLKEAYVKAIGSGLTYELSRVEFHHNRWTNISAKCNGKVMKDWSFWLFELGKRHCVSIARGQPRSATESYKRALKKVEFSEEEFQVGLHLPSVNFVTLSVEHLTSVLERAVKSNTY</sequence>
<dbReference type="EC" id="2.7.8.7" evidence="1"/>
<dbReference type="GO" id="GO:0019878">
    <property type="term" value="P:lysine biosynthetic process via aminoadipic acid"/>
    <property type="evidence" value="ECO:0007669"/>
    <property type="project" value="TreeGrafter"/>
</dbReference>
<dbReference type="GO" id="GO:0005829">
    <property type="term" value="C:cytosol"/>
    <property type="evidence" value="ECO:0007669"/>
    <property type="project" value="TreeGrafter"/>
</dbReference>
<dbReference type="Pfam" id="PF01648">
    <property type="entry name" value="ACPS"/>
    <property type="match status" value="1"/>
</dbReference>
<dbReference type="KEGG" id="qsa:O6P43_004890"/>
<evidence type="ECO:0000256" key="2">
    <source>
        <dbReference type="ARBA" id="ARBA00022679"/>
    </source>
</evidence>
<dbReference type="Gene3D" id="3.90.470.20">
    <property type="entry name" value="4'-phosphopantetheinyl transferase domain"/>
    <property type="match status" value="2"/>
</dbReference>
<evidence type="ECO:0000256" key="1">
    <source>
        <dbReference type="ARBA" id="ARBA00013172"/>
    </source>
</evidence>
<reference evidence="5" key="1">
    <citation type="journal article" date="2023" name="Science">
        <title>Elucidation of the pathway for biosynthesis of saponin adjuvants from the soapbark tree.</title>
        <authorList>
            <person name="Reed J."/>
            <person name="Orme A."/>
            <person name="El-Demerdash A."/>
            <person name="Owen C."/>
            <person name="Martin L.B.B."/>
            <person name="Misra R.C."/>
            <person name="Kikuchi S."/>
            <person name="Rejzek M."/>
            <person name="Martin A.C."/>
            <person name="Harkess A."/>
            <person name="Leebens-Mack J."/>
            <person name="Louveau T."/>
            <person name="Stephenson M.J."/>
            <person name="Osbourn A."/>
        </authorList>
    </citation>
    <scope>NUCLEOTIDE SEQUENCE</scope>
    <source>
        <strain evidence="5">S10</strain>
    </source>
</reference>
<dbReference type="InterPro" id="IPR050559">
    <property type="entry name" value="P-Pant_transferase_sf"/>
</dbReference>
<protein>
    <recommendedName>
        <fullName evidence="1">holo-[acyl-carrier-protein] synthase</fullName>
        <ecNumber evidence="1">2.7.8.7</ecNumber>
    </recommendedName>
</protein>
<dbReference type="SUPFAM" id="SSF56214">
    <property type="entry name" value="4'-phosphopantetheinyl transferase"/>
    <property type="match status" value="2"/>
</dbReference>